<feature type="domain" description="Periplasmic binding protein/LacI sugar binding" evidence="5">
    <location>
        <begin position="17"/>
        <end position="269"/>
    </location>
</feature>
<dbReference type="InterPro" id="IPR001761">
    <property type="entry name" value="Peripla_BP/Lac1_sug-bd_dom"/>
</dbReference>
<reference evidence="7" key="1">
    <citation type="submission" date="2016-10" db="EMBL/GenBank/DDBJ databases">
        <authorList>
            <person name="Varghese N."/>
            <person name="Submissions S."/>
        </authorList>
    </citation>
    <scope>NUCLEOTIDE SEQUENCE [LARGE SCALE GENOMIC DNA]</scope>
    <source>
        <strain evidence="7">CGMCC 4.5579</strain>
    </source>
</reference>
<accession>A0A1I5T679</accession>
<keyword evidence="1" id="KW-0678">Repressor</keyword>
<sequence length="281" mass="29492">MTALSDVFPLWGAPVTHRFGLAMAMDTTPYSADLRHAIEQSAAAAGCAVTCTDTGHRVADERAAVRALLAQGIDGLLLTPTAGDDGVINELVQLGTPTVLVDRMSARGDVDQVGAENIDATGELVRHLAEHGHRRIGFVAGLPGVATEDERALGFRLGMAQAGLRWNADLVACGKCTAGGAAEAVGQLLDRPAAPTALVVAGQTMMVGARYELHRRGLPDFPVVGYGELTWTRDVTVMAPPVTEIGRRAVDLLLARIAHPERPPRAVRLAPRLLCAASCGC</sequence>
<dbReference type="Proteomes" id="UP000198727">
    <property type="component" value="Unassembled WGS sequence"/>
</dbReference>
<keyword evidence="3" id="KW-0238">DNA-binding</keyword>
<protein>
    <submittedName>
        <fullName evidence="6">LacI family transcriptional regulator</fullName>
    </submittedName>
</protein>
<evidence type="ECO:0000256" key="2">
    <source>
        <dbReference type="ARBA" id="ARBA00023015"/>
    </source>
</evidence>
<keyword evidence="4" id="KW-0804">Transcription</keyword>
<evidence type="ECO:0000256" key="1">
    <source>
        <dbReference type="ARBA" id="ARBA00022491"/>
    </source>
</evidence>
<dbReference type="Gene3D" id="3.40.50.2300">
    <property type="match status" value="2"/>
</dbReference>
<proteinExistence type="predicted"/>
<gene>
    <name evidence="6" type="ORF">SAMN05421810_103407</name>
</gene>
<evidence type="ECO:0000259" key="5">
    <source>
        <dbReference type="Pfam" id="PF00532"/>
    </source>
</evidence>
<keyword evidence="2" id="KW-0805">Transcription regulation</keyword>
<organism evidence="6 7">
    <name type="scientific">Amycolatopsis arida</name>
    <dbReference type="NCBI Taxonomy" id="587909"/>
    <lineage>
        <taxon>Bacteria</taxon>
        <taxon>Bacillati</taxon>
        <taxon>Actinomycetota</taxon>
        <taxon>Actinomycetes</taxon>
        <taxon>Pseudonocardiales</taxon>
        <taxon>Pseudonocardiaceae</taxon>
        <taxon>Amycolatopsis</taxon>
    </lineage>
</organism>
<dbReference type="PANTHER" id="PTHR30146">
    <property type="entry name" value="LACI-RELATED TRANSCRIPTIONAL REPRESSOR"/>
    <property type="match status" value="1"/>
</dbReference>
<dbReference type="RefSeq" id="WP_092530036.1">
    <property type="nucleotide sequence ID" value="NZ_FOWW01000003.1"/>
</dbReference>
<name>A0A1I5T679_9PSEU</name>
<evidence type="ECO:0000313" key="7">
    <source>
        <dbReference type="Proteomes" id="UP000198727"/>
    </source>
</evidence>
<evidence type="ECO:0000256" key="4">
    <source>
        <dbReference type="ARBA" id="ARBA00023163"/>
    </source>
</evidence>
<dbReference type="SUPFAM" id="SSF53822">
    <property type="entry name" value="Periplasmic binding protein-like I"/>
    <property type="match status" value="1"/>
</dbReference>
<dbReference type="CDD" id="cd06267">
    <property type="entry name" value="PBP1_LacI_sugar_binding-like"/>
    <property type="match status" value="1"/>
</dbReference>
<dbReference type="Pfam" id="PF00532">
    <property type="entry name" value="Peripla_BP_1"/>
    <property type="match status" value="1"/>
</dbReference>
<dbReference type="GO" id="GO:0003700">
    <property type="term" value="F:DNA-binding transcription factor activity"/>
    <property type="evidence" value="ECO:0007669"/>
    <property type="project" value="TreeGrafter"/>
</dbReference>
<dbReference type="STRING" id="587909.SAMN05421810_103407"/>
<dbReference type="GO" id="GO:0000976">
    <property type="term" value="F:transcription cis-regulatory region binding"/>
    <property type="evidence" value="ECO:0007669"/>
    <property type="project" value="TreeGrafter"/>
</dbReference>
<dbReference type="EMBL" id="FOWW01000003">
    <property type="protein sequence ID" value="SFP78552.1"/>
    <property type="molecule type" value="Genomic_DNA"/>
</dbReference>
<dbReference type="InterPro" id="IPR028082">
    <property type="entry name" value="Peripla_BP_I"/>
</dbReference>
<keyword evidence="7" id="KW-1185">Reference proteome</keyword>
<dbReference type="PANTHER" id="PTHR30146:SF148">
    <property type="entry name" value="HTH-TYPE TRANSCRIPTIONAL REPRESSOR PURR-RELATED"/>
    <property type="match status" value="1"/>
</dbReference>
<evidence type="ECO:0000313" key="6">
    <source>
        <dbReference type="EMBL" id="SFP78552.1"/>
    </source>
</evidence>
<dbReference type="OrthoDB" id="3595338at2"/>
<evidence type="ECO:0000256" key="3">
    <source>
        <dbReference type="ARBA" id="ARBA00023125"/>
    </source>
</evidence>
<dbReference type="AlphaFoldDB" id="A0A1I5T679"/>